<comment type="caution">
    <text evidence="2">The sequence shown here is derived from an EMBL/GenBank/DDBJ whole genome shotgun (WGS) entry which is preliminary data.</text>
</comment>
<feature type="compositionally biased region" description="Low complexity" evidence="1">
    <location>
        <begin position="169"/>
        <end position="207"/>
    </location>
</feature>
<feature type="region of interest" description="Disordered" evidence="1">
    <location>
        <begin position="1"/>
        <end position="94"/>
    </location>
</feature>
<feature type="compositionally biased region" description="Low complexity" evidence="1">
    <location>
        <begin position="76"/>
        <end position="93"/>
    </location>
</feature>
<feature type="compositionally biased region" description="Pro residues" evidence="1">
    <location>
        <begin position="303"/>
        <end position="312"/>
    </location>
</feature>
<feature type="compositionally biased region" description="Basic and acidic residues" evidence="1">
    <location>
        <begin position="506"/>
        <end position="516"/>
    </location>
</feature>
<feature type="region of interest" description="Disordered" evidence="1">
    <location>
        <begin position="557"/>
        <end position="603"/>
    </location>
</feature>
<feature type="region of interest" description="Disordered" evidence="1">
    <location>
        <begin position="290"/>
        <end position="319"/>
    </location>
</feature>
<dbReference type="Proteomes" id="UP001437256">
    <property type="component" value="Unassembled WGS sequence"/>
</dbReference>
<evidence type="ECO:0000313" key="3">
    <source>
        <dbReference type="Proteomes" id="UP001437256"/>
    </source>
</evidence>
<protein>
    <submittedName>
        <fullName evidence="2">Uncharacterized protein</fullName>
    </submittedName>
</protein>
<keyword evidence="3" id="KW-1185">Reference proteome</keyword>
<feature type="compositionally biased region" description="Acidic residues" evidence="1">
    <location>
        <begin position="430"/>
        <end position="442"/>
    </location>
</feature>
<sequence length="668" mass="73358">MANSGSKAVTTGLKLRNRDRRRSPSVPSLYYFVSPTPLSFSSPEGSPNRDLFPSNSPLNFHQPSSSHLRRLNPEMTSGSGRFSASWSTSSSGTDIQPLNIQPLNIMHGEGMVGGNGSDVNGVKLKHKLRRQATDLSSPFPHQHPLHSLPLLRRATSSYFLSSKVRSAIASGSPSASSSTTTSGSPPHLSDPSSSSSASSSPDQLDSSTMTIPEPGHKVKSSFIGVKWFGKRQRRDRQLSESKSMPSEKLPLPHTPPSDSELQGDMEKGHCDGHRISVILDDLPLSLSDLGSDSELDSLSSPHTSPPTTPPPTQLHSLPILPTQRKNKLQTLLISNPYDETPRSSSPPSSRRPLLPNLNLNLPIGMGRRRSRTLRAAQANNSVYNEKDGWCIDDHYDGGERVTPVTPLTPLSDIVFGERPPSPKPRKEQRDEEADDAEEEDDYDVWSLEGQEDVGVDEMSLKGFDDADAEVKVGHLKDATLASSSKAGSLSDALSGMTPTQTSLSNHPDESQPDLHHHPNLNLDDSDDETVFEQAGFTRVEHMPCLLEYEYAPPFDHYRDPLQPAGPNLLHHPSSPQNNPCHYSRPNSPHPKSHSHGHERIGGESDEHGEIYCRATSPSILPPPIRITDREYEPGSTSGTLEESYSWVGYWNRGSFQEVVDELRTLKRY</sequence>
<proteinExistence type="predicted"/>
<reference evidence="2 3" key="1">
    <citation type="submission" date="2024-05" db="EMBL/GenBank/DDBJ databases">
        <title>A draft genome resource for the thread blight pathogen Marasmius tenuissimus strain MS-2.</title>
        <authorList>
            <person name="Yulfo-Soto G.E."/>
            <person name="Baruah I.K."/>
            <person name="Amoako-Attah I."/>
            <person name="Bukari Y."/>
            <person name="Meinhardt L.W."/>
            <person name="Bailey B.A."/>
            <person name="Cohen S.P."/>
        </authorList>
    </citation>
    <scope>NUCLEOTIDE SEQUENCE [LARGE SCALE GENOMIC DNA]</scope>
    <source>
        <strain evidence="2 3">MS-2</strain>
    </source>
</reference>
<feature type="region of interest" description="Disordered" evidence="1">
    <location>
        <begin position="403"/>
        <end position="442"/>
    </location>
</feature>
<feature type="region of interest" description="Disordered" evidence="1">
    <location>
        <begin position="481"/>
        <end position="525"/>
    </location>
</feature>
<feature type="region of interest" description="Disordered" evidence="1">
    <location>
        <begin position="233"/>
        <end position="269"/>
    </location>
</feature>
<feature type="region of interest" description="Disordered" evidence="1">
    <location>
        <begin position="335"/>
        <end position="361"/>
    </location>
</feature>
<evidence type="ECO:0000313" key="2">
    <source>
        <dbReference type="EMBL" id="KAL0062160.1"/>
    </source>
</evidence>
<feature type="compositionally biased region" description="Low complexity" evidence="1">
    <location>
        <begin position="290"/>
        <end position="302"/>
    </location>
</feature>
<feature type="compositionally biased region" description="Polar residues" evidence="1">
    <location>
        <begin position="496"/>
        <end position="505"/>
    </location>
</feature>
<dbReference type="EMBL" id="JBBXMP010000113">
    <property type="protein sequence ID" value="KAL0062160.1"/>
    <property type="molecule type" value="Genomic_DNA"/>
</dbReference>
<name>A0ABR2ZKH0_9AGAR</name>
<feature type="compositionally biased region" description="Polar residues" evidence="1">
    <location>
        <begin position="53"/>
        <end position="66"/>
    </location>
</feature>
<gene>
    <name evidence="2" type="ORF">AAF712_011002</name>
</gene>
<feature type="compositionally biased region" description="Polar residues" evidence="1">
    <location>
        <begin position="36"/>
        <end position="45"/>
    </location>
</feature>
<feature type="compositionally biased region" description="Polar residues" evidence="1">
    <location>
        <begin position="573"/>
        <end position="586"/>
    </location>
</feature>
<accession>A0ABR2ZKH0</accession>
<evidence type="ECO:0000256" key="1">
    <source>
        <dbReference type="SAM" id="MobiDB-lite"/>
    </source>
</evidence>
<feature type="compositionally biased region" description="Low complexity" evidence="1">
    <location>
        <begin position="342"/>
        <end position="361"/>
    </location>
</feature>
<organism evidence="2 3">
    <name type="scientific">Marasmius tenuissimus</name>
    <dbReference type="NCBI Taxonomy" id="585030"/>
    <lineage>
        <taxon>Eukaryota</taxon>
        <taxon>Fungi</taxon>
        <taxon>Dikarya</taxon>
        <taxon>Basidiomycota</taxon>
        <taxon>Agaricomycotina</taxon>
        <taxon>Agaricomycetes</taxon>
        <taxon>Agaricomycetidae</taxon>
        <taxon>Agaricales</taxon>
        <taxon>Marasmiineae</taxon>
        <taxon>Marasmiaceae</taxon>
        <taxon>Marasmius</taxon>
    </lineage>
</organism>
<feature type="region of interest" description="Disordered" evidence="1">
    <location>
        <begin position="169"/>
        <end position="216"/>
    </location>
</feature>